<keyword evidence="2" id="KW-1185">Reference proteome</keyword>
<dbReference type="InterPro" id="IPR036249">
    <property type="entry name" value="Thioredoxin-like_sf"/>
</dbReference>
<sequence>MTARDPAFRCAVGSELRGEPTAGTASNVRAFLLVEHPGPWGVNALRDARLPDGLGDDLARAAGAARVRPLLIRRPARRVRQDGMRVFAAFAHPSRPWLETTVLDDPHALLDLDLSALGEGRSPGLIPSDASVLCVCTHGRHDACCAERGRPVAAALAVAHPDDTWEVSHIGGDRFAGNMLVLPHGLYYGRLDPVTSVTVADRHAAGELDLDHLRGRSAYAMPVQFAEIALRRELGETRHDAVRLVSRRKADEVTEAVFAVGDARWTVRVRTTPSADPVQLTCRATRDNPAPAHELLSFARSPAT</sequence>
<protein>
    <submittedName>
        <fullName evidence="1">Sucrase ferredoxin</fullName>
    </submittedName>
</protein>
<evidence type="ECO:0000313" key="2">
    <source>
        <dbReference type="Proteomes" id="UP000392064"/>
    </source>
</evidence>
<organism evidence="1 2">
    <name type="scientific">Aeromicrobium yanjiei</name>
    <dbReference type="NCBI Taxonomy" id="2662028"/>
    <lineage>
        <taxon>Bacteria</taxon>
        <taxon>Bacillati</taxon>
        <taxon>Actinomycetota</taxon>
        <taxon>Actinomycetes</taxon>
        <taxon>Propionibacteriales</taxon>
        <taxon>Nocardioidaceae</taxon>
        <taxon>Aeromicrobium</taxon>
    </lineage>
</organism>
<dbReference type="Pfam" id="PF06999">
    <property type="entry name" value="Suc_Fer-like"/>
    <property type="match status" value="1"/>
</dbReference>
<gene>
    <name evidence="1" type="ORF">GEV26_09170</name>
</gene>
<evidence type="ECO:0000313" key="1">
    <source>
        <dbReference type="EMBL" id="QGG41519.1"/>
    </source>
</evidence>
<accession>A0A5Q2MIB0</accession>
<dbReference type="AlphaFoldDB" id="A0A5Q2MIB0"/>
<dbReference type="SUPFAM" id="SSF52833">
    <property type="entry name" value="Thioredoxin-like"/>
    <property type="match status" value="1"/>
</dbReference>
<dbReference type="Proteomes" id="UP000392064">
    <property type="component" value="Chromosome"/>
</dbReference>
<dbReference type="KEGG" id="aef:GEV26_09170"/>
<dbReference type="RefSeq" id="WP_153652787.1">
    <property type="nucleotide sequence ID" value="NZ_CP045737.1"/>
</dbReference>
<dbReference type="EMBL" id="CP045737">
    <property type="protein sequence ID" value="QGG41519.1"/>
    <property type="molecule type" value="Genomic_DNA"/>
</dbReference>
<dbReference type="InterPro" id="IPR009737">
    <property type="entry name" value="Aim32/Apd1-like"/>
</dbReference>
<dbReference type="CDD" id="cd03062">
    <property type="entry name" value="TRX_Fd_Sucrase"/>
    <property type="match status" value="1"/>
</dbReference>
<name>A0A5Q2MIB0_9ACTN</name>
<proteinExistence type="predicted"/>
<reference evidence="1 2" key="1">
    <citation type="submission" date="2019-11" db="EMBL/GenBank/DDBJ databases">
        <authorList>
            <person name="Li J."/>
        </authorList>
    </citation>
    <scope>NUCLEOTIDE SEQUENCE [LARGE SCALE GENOMIC DNA]</scope>
    <source>
        <strain evidence="1 2">MF47</strain>
    </source>
</reference>